<accession>C8NA12</accession>
<protein>
    <submittedName>
        <fullName evidence="1">Uncharacterized protein</fullName>
    </submittedName>
</protein>
<dbReference type="HOGENOM" id="CLU_3267451_0_0_6"/>
<organism evidence="1 2">
    <name type="scientific">Cardiobacterium hominis (strain ATCC 15826 / DSM 8339 / NCTC 10426 / 6573)</name>
    <dbReference type="NCBI Taxonomy" id="638300"/>
    <lineage>
        <taxon>Bacteria</taxon>
        <taxon>Pseudomonadati</taxon>
        <taxon>Pseudomonadota</taxon>
        <taxon>Gammaproteobacteria</taxon>
        <taxon>Cardiobacteriales</taxon>
        <taxon>Cardiobacteriaceae</taxon>
        <taxon>Cardiobacterium</taxon>
    </lineage>
</organism>
<keyword evidence="2" id="KW-1185">Reference proteome</keyword>
<evidence type="ECO:0000313" key="2">
    <source>
        <dbReference type="Proteomes" id="UP000004870"/>
    </source>
</evidence>
<comment type="caution">
    <text evidence="1">The sequence shown here is derived from an EMBL/GenBank/DDBJ whole genome shotgun (WGS) entry which is preliminary data.</text>
</comment>
<evidence type="ECO:0000313" key="1">
    <source>
        <dbReference type="EMBL" id="EEV88550.1"/>
    </source>
</evidence>
<proteinExistence type="predicted"/>
<name>C8NA12_CARH6</name>
<sequence length="41" mass="4876">MIFLLPKSLNPLSKAFLAFRGRIVYFKGKRLYADSIFIKRR</sequence>
<dbReference type="Proteomes" id="UP000004870">
    <property type="component" value="Unassembled WGS sequence"/>
</dbReference>
<dbReference type="AlphaFoldDB" id="C8NA12"/>
<dbReference type="EMBL" id="ACKY01000064">
    <property type="protein sequence ID" value="EEV88550.1"/>
    <property type="molecule type" value="Genomic_DNA"/>
</dbReference>
<reference evidence="1 2" key="1">
    <citation type="submission" date="2009-08" db="EMBL/GenBank/DDBJ databases">
        <authorList>
            <person name="Qin X."/>
            <person name="Bachman B."/>
            <person name="Battles P."/>
            <person name="Bell A."/>
            <person name="Bess C."/>
            <person name="Bickham C."/>
            <person name="Chaboub L."/>
            <person name="Chen D."/>
            <person name="Coyle M."/>
            <person name="Deiros D.R."/>
            <person name="Dinh H."/>
            <person name="Forbes L."/>
            <person name="Fowler G."/>
            <person name="Francisco L."/>
            <person name="Fu Q."/>
            <person name="Gubbala S."/>
            <person name="Hale W."/>
            <person name="Han Y."/>
            <person name="Hemphill L."/>
            <person name="Highlander S.K."/>
            <person name="Hirani K."/>
            <person name="Hogues M."/>
            <person name="Jackson L."/>
            <person name="Jakkamsetti A."/>
            <person name="Javaid M."/>
            <person name="Jiang H."/>
            <person name="Korchina V."/>
            <person name="Kovar C."/>
            <person name="Lara F."/>
            <person name="Lee S."/>
            <person name="Mata R."/>
            <person name="Mathew T."/>
            <person name="Moen C."/>
            <person name="Morales K."/>
            <person name="Munidasa M."/>
            <person name="Nazareth L."/>
            <person name="Ngo R."/>
            <person name="Nguyen L."/>
            <person name="Okwuonu G."/>
            <person name="Ongeri F."/>
            <person name="Patil S."/>
            <person name="Petrosino J."/>
            <person name="Pham C."/>
            <person name="Pham P."/>
            <person name="Pu L.-L."/>
            <person name="Puazo M."/>
            <person name="Raj R."/>
            <person name="Reid J."/>
            <person name="Rouhana J."/>
            <person name="Saada N."/>
            <person name="Shang Y."/>
            <person name="Simmons D."/>
            <person name="Thornton R."/>
            <person name="Warren J."/>
            <person name="Weissenberger G."/>
            <person name="Zhang J."/>
            <person name="Zhang L."/>
            <person name="Zhou C."/>
            <person name="Zhu D."/>
            <person name="Muzny D."/>
            <person name="Worley K."/>
            <person name="Gibbs R."/>
        </authorList>
    </citation>
    <scope>NUCLEOTIDE SEQUENCE [LARGE SCALE GENOMIC DNA]</scope>
    <source>
        <strain evidence="2">ATCC 15826 / DSM 8339 / NCTC 10426 / 6573</strain>
    </source>
</reference>
<gene>
    <name evidence="1" type="ORF">HMPREF0198_1340</name>
</gene>